<evidence type="ECO:0008006" key="4">
    <source>
        <dbReference type="Google" id="ProtNLM"/>
    </source>
</evidence>
<dbReference type="EMBL" id="CAJPEV010033828">
    <property type="protein sequence ID" value="CAG0909446.1"/>
    <property type="molecule type" value="Genomic_DNA"/>
</dbReference>
<proteinExistence type="predicted"/>
<evidence type="ECO:0000313" key="3">
    <source>
        <dbReference type="Proteomes" id="UP000677054"/>
    </source>
</evidence>
<dbReference type="AlphaFoldDB" id="A0A7R9AK78"/>
<feature type="non-terminal residue" evidence="2">
    <location>
        <position position="1"/>
    </location>
</feature>
<reference evidence="2" key="1">
    <citation type="submission" date="2020-11" db="EMBL/GenBank/DDBJ databases">
        <authorList>
            <person name="Tran Van P."/>
        </authorList>
    </citation>
    <scope>NUCLEOTIDE SEQUENCE</scope>
</reference>
<name>A0A7R9AK78_9CRUS</name>
<dbReference type="Proteomes" id="UP000677054">
    <property type="component" value="Unassembled WGS sequence"/>
</dbReference>
<dbReference type="EMBL" id="LR933346">
    <property type="protein sequence ID" value="CAD7255556.1"/>
    <property type="molecule type" value="Genomic_DNA"/>
</dbReference>
<gene>
    <name evidence="2" type="ORF">DSTB1V02_LOCUS15301</name>
</gene>
<dbReference type="OrthoDB" id="6368363at2759"/>
<keyword evidence="3" id="KW-1185">Reference proteome</keyword>
<feature type="non-terminal residue" evidence="2">
    <location>
        <position position="187"/>
    </location>
</feature>
<feature type="region of interest" description="Disordered" evidence="1">
    <location>
        <begin position="162"/>
        <end position="187"/>
    </location>
</feature>
<accession>A0A7R9AK78</accession>
<organism evidence="2">
    <name type="scientific">Darwinula stevensoni</name>
    <dbReference type="NCBI Taxonomy" id="69355"/>
    <lineage>
        <taxon>Eukaryota</taxon>
        <taxon>Metazoa</taxon>
        <taxon>Ecdysozoa</taxon>
        <taxon>Arthropoda</taxon>
        <taxon>Crustacea</taxon>
        <taxon>Oligostraca</taxon>
        <taxon>Ostracoda</taxon>
        <taxon>Podocopa</taxon>
        <taxon>Podocopida</taxon>
        <taxon>Darwinulocopina</taxon>
        <taxon>Darwinuloidea</taxon>
        <taxon>Darwinulidae</taxon>
        <taxon>Darwinula</taxon>
    </lineage>
</organism>
<feature type="compositionally biased region" description="Basic and acidic residues" evidence="1">
    <location>
        <begin position="169"/>
        <end position="187"/>
    </location>
</feature>
<evidence type="ECO:0000313" key="2">
    <source>
        <dbReference type="EMBL" id="CAD7255556.1"/>
    </source>
</evidence>
<protein>
    <recommendedName>
        <fullName evidence="4">ZP domain-containing protein</fullName>
    </recommendedName>
</protein>
<evidence type="ECO:0000256" key="1">
    <source>
        <dbReference type="SAM" id="MobiDB-lite"/>
    </source>
</evidence>
<sequence length="187" mass="20064">PPPPPVAAVGSRCLADACEIDIETGPHFGGRIGVESSDCGVRGEPASSRAIYTLRIEHGECGSRVRDEAVTSFVLVQETLPILTHSTKRFMVVCNYSMPDSFVVKAAVEMPQRGPVGRGTPQVIRIDDPDELGFAGSTAIDHGSNNNVIDSRLSVASDSWISSGLKQNENPKGERDPSRLDAERRPP</sequence>